<dbReference type="InterPro" id="IPR011009">
    <property type="entry name" value="Kinase-like_dom_sf"/>
</dbReference>
<name>S8ECC3_9LAMI</name>
<evidence type="ECO:0000256" key="4">
    <source>
        <dbReference type="ARBA" id="ARBA00012513"/>
    </source>
</evidence>
<dbReference type="FunFam" id="3.80.10.10:FF:000129">
    <property type="entry name" value="Leucine-rich repeat receptor-like kinase"/>
    <property type="match status" value="1"/>
</dbReference>
<evidence type="ECO:0000256" key="6">
    <source>
        <dbReference type="ARBA" id="ARBA00022527"/>
    </source>
</evidence>
<keyword evidence="15 23" id="KW-0067">ATP-binding</keyword>
<evidence type="ECO:0000256" key="8">
    <source>
        <dbReference type="ARBA" id="ARBA00022614"/>
    </source>
</evidence>
<evidence type="ECO:0000256" key="19">
    <source>
        <dbReference type="ARBA" id="ARBA00023170"/>
    </source>
</evidence>
<comment type="similarity">
    <text evidence="3">Belongs to the protein kinase superfamily. Ser/Thr protein kinase family.</text>
</comment>
<evidence type="ECO:0000256" key="10">
    <source>
        <dbReference type="ARBA" id="ARBA00022692"/>
    </source>
</evidence>
<evidence type="ECO:0000256" key="17">
    <source>
        <dbReference type="ARBA" id="ARBA00023136"/>
    </source>
</evidence>
<evidence type="ECO:0000256" key="13">
    <source>
        <dbReference type="ARBA" id="ARBA00022741"/>
    </source>
</evidence>
<evidence type="ECO:0000256" key="21">
    <source>
        <dbReference type="ARBA" id="ARBA00047899"/>
    </source>
</evidence>
<dbReference type="Proteomes" id="UP000015453">
    <property type="component" value="Unassembled WGS sequence"/>
</dbReference>
<evidence type="ECO:0000256" key="15">
    <source>
        <dbReference type="ARBA" id="ARBA00022840"/>
    </source>
</evidence>
<evidence type="ECO:0000256" key="1">
    <source>
        <dbReference type="ARBA" id="ARBA00004162"/>
    </source>
</evidence>
<evidence type="ECO:0000256" key="20">
    <source>
        <dbReference type="ARBA" id="ARBA00023180"/>
    </source>
</evidence>
<comment type="caution">
    <text evidence="26">The sequence shown here is derived from an EMBL/GenBank/DDBJ whole genome shotgun (WGS) entry which is preliminary data.</text>
</comment>
<dbReference type="Gene3D" id="1.10.510.10">
    <property type="entry name" value="Transferase(Phosphotransferase) domain 1"/>
    <property type="match status" value="1"/>
</dbReference>
<accession>S8ECC3</accession>
<evidence type="ECO:0000256" key="24">
    <source>
        <dbReference type="SAM" id="Phobius"/>
    </source>
</evidence>
<keyword evidence="16 24" id="KW-1133">Transmembrane helix</keyword>
<comment type="subcellular location">
    <subcellularLocation>
        <location evidence="1">Cell membrane</location>
        <topology evidence="1">Single-pass membrane protein</topology>
    </subcellularLocation>
    <subcellularLocation>
        <location evidence="2">Membrane</location>
        <topology evidence="2">Single-pass type I membrane protein</topology>
    </subcellularLocation>
</comment>
<keyword evidence="5" id="KW-1003">Cell membrane</keyword>
<dbReference type="GO" id="GO:0004674">
    <property type="term" value="F:protein serine/threonine kinase activity"/>
    <property type="evidence" value="ECO:0007669"/>
    <property type="project" value="UniProtKB-KW"/>
</dbReference>
<sequence length="873" mass="94933">MNLLSKSISPTPPGWTGSDFCKWSGVSCDSSKRVTSINLSSKSLSGKIPPEIAQLSNLKTLSLQRNRFSGPLPPFSGHTSIEQINLSDNAFDSIPQHFLSGLTALQSFAVDENGNLQPWKIPNSLSDSVSLTTFSASKSNLVGEIPEIFRSFPNLSNLRLSYNNLTGPLPSSFSDSGIQNLSLNNQMTGLSGMITVLRSMPQLRIVWLQSNSFTGPIPDLSSSKELTDLVLRDNSLTGVIPDSVTKLPSLKTVALQNNKFQGAVPSFPTGVEVNLGTRNNFCLPNPGPCSPEVDTLLQIAGAMNYPSDMAENWAGNNPCQLWKFITCEEGSVAVINLSKQNFSGTISPAYSSLSHLRILHLNDNNLQGQIPASLTTLKHLQILDVSNNNISGKVPAFASSVTLNVSGNVNIGKDIPTAASQSRASSPSSSSVFGLSSGGIGTAVSPAAIIVPIAIILFVAGAISGFYIYRRRKDNRKPDFRRVSKSGKGDNPVVKVDIVDKAKKISPSTSSPTSEKSDYDISDSESAAIPIQVLVEATQNFDEKNVIGRGGFGTVYRGQLKQGTLIAVKRMECSAISDKGASEFRAEIEVLKRVRHRNLVSLHGYHDGSGGGDRLLVYEYMPQGSLGERLFRWKEMGVAPLSWNQRVAIALDIGRGVEYLHGLARQSFIHRDLKPSNILLGDDLRAKVSDFGLVRSAPEGNYSVETRLAGTFGYLAPEYATTGRVTTKVDVYAYGVILMEMITGRKALDDSLPDENCHLVTLFKRLLTGKESLRRSIDPAMEFDGDGDDDETFRCILTVGELAGHCTAREPYQRPDMSHAVNVVSTLADKWKPTFEKEESFQREGNLPQVLQRWKETESDDASFSTSFFDNTN</sequence>
<evidence type="ECO:0000256" key="16">
    <source>
        <dbReference type="ARBA" id="ARBA00022989"/>
    </source>
</evidence>
<keyword evidence="7" id="KW-0597">Phosphoprotein</keyword>
<evidence type="ECO:0000259" key="25">
    <source>
        <dbReference type="PROSITE" id="PS50011"/>
    </source>
</evidence>
<keyword evidence="19" id="KW-0675">Receptor</keyword>
<evidence type="ECO:0000256" key="18">
    <source>
        <dbReference type="ARBA" id="ARBA00023157"/>
    </source>
</evidence>
<feature type="binding site" evidence="23">
    <location>
        <position position="569"/>
    </location>
    <ligand>
        <name>ATP</name>
        <dbReference type="ChEBI" id="CHEBI:30616"/>
    </ligand>
</feature>
<keyword evidence="10 24" id="KW-0812">Transmembrane</keyword>
<evidence type="ECO:0000256" key="5">
    <source>
        <dbReference type="ARBA" id="ARBA00022475"/>
    </source>
</evidence>
<keyword evidence="6" id="KW-0723">Serine/threonine-protein kinase</keyword>
<evidence type="ECO:0000256" key="22">
    <source>
        <dbReference type="ARBA" id="ARBA00048679"/>
    </source>
</evidence>
<dbReference type="CDD" id="cd14066">
    <property type="entry name" value="STKc_IRAK"/>
    <property type="match status" value="1"/>
</dbReference>
<keyword evidence="8" id="KW-0433">Leucine-rich repeat</keyword>
<evidence type="ECO:0000256" key="7">
    <source>
        <dbReference type="ARBA" id="ARBA00022553"/>
    </source>
</evidence>
<dbReference type="InterPro" id="IPR000719">
    <property type="entry name" value="Prot_kinase_dom"/>
</dbReference>
<evidence type="ECO:0000313" key="26">
    <source>
        <dbReference type="EMBL" id="EPS70217.1"/>
    </source>
</evidence>
<dbReference type="SUPFAM" id="SSF52058">
    <property type="entry name" value="L domain-like"/>
    <property type="match status" value="2"/>
</dbReference>
<protein>
    <recommendedName>
        <fullName evidence="4">non-specific serine/threonine protein kinase</fullName>
        <ecNumber evidence="4">2.7.11.1</ecNumber>
    </recommendedName>
</protein>
<dbReference type="PROSITE" id="PS50011">
    <property type="entry name" value="PROTEIN_KINASE_DOM"/>
    <property type="match status" value="1"/>
</dbReference>
<gene>
    <name evidence="26" type="ORF">M569_04541</name>
</gene>
<dbReference type="InterPro" id="IPR017441">
    <property type="entry name" value="Protein_kinase_ATP_BS"/>
</dbReference>
<dbReference type="PANTHER" id="PTHR47986">
    <property type="entry name" value="OSJNBA0070M12.3 PROTEIN"/>
    <property type="match status" value="1"/>
</dbReference>
<dbReference type="GO" id="GO:0005524">
    <property type="term" value="F:ATP binding"/>
    <property type="evidence" value="ECO:0007669"/>
    <property type="project" value="UniProtKB-UniRule"/>
</dbReference>
<keyword evidence="20" id="KW-0325">Glycoprotein</keyword>
<dbReference type="Gene3D" id="3.30.200.20">
    <property type="entry name" value="Phosphorylase Kinase, domain 1"/>
    <property type="match status" value="1"/>
</dbReference>
<dbReference type="FunFam" id="3.30.200.20:FF:000309">
    <property type="entry name" value="Leucine-rich repeat receptor protein kinase MSP1"/>
    <property type="match status" value="1"/>
</dbReference>
<dbReference type="SMART" id="SM00220">
    <property type="entry name" value="S_TKc"/>
    <property type="match status" value="1"/>
</dbReference>
<keyword evidence="13 23" id="KW-0547">Nucleotide-binding</keyword>
<dbReference type="InterPro" id="IPR013210">
    <property type="entry name" value="LRR_N_plant-typ"/>
</dbReference>
<dbReference type="EC" id="2.7.11.1" evidence="4"/>
<dbReference type="OrthoDB" id="978612at2759"/>
<dbReference type="AlphaFoldDB" id="S8ECC3"/>
<keyword evidence="14" id="KW-0418">Kinase</keyword>
<dbReference type="InterPro" id="IPR052422">
    <property type="entry name" value="Auxin_Ser/Thr_Kinase"/>
</dbReference>
<evidence type="ECO:0000256" key="9">
    <source>
        <dbReference type="ARBA" id="ARBA00022679"/>
    </source>
</evidence>
<reference evidence="26 27" key="1">
    <citation type="journal article" date="2013" name="BMC Genomics">
        <title>The miniature genome of a carnivorous plant Genlisea aurea contains a low number of genes and short non-coding sequences.</title>
        <authorList>
            <person name="Leushkin E.V."/>
            <person name="Sutormin R.A."/>
            <person name="Nabieva E.R."/>
            <person name="Penin A.A."/>
            <person name="Kondrashov A.S."/>
            <person name="Logacheva M.D."/>
        </authorList>
    </citation>
    <scope>NUCLEOTIDE SEQUENCE [LARGE SCALE GENOMIC DNA]</scope>
</reference>
<dbReference type="InterPro" id="IPR001611">
    <property type="entry name" value="Leu-rich_rpt"/>
</dbReference>
<keyword evidence="18" id="KW-1015">Disulfide bond</keyword>
<evidence type="ECO:0000256" key="23">
    <source>
        <dbReference type="PROSITE-ProRule" id="PRU10141"/>
    </source>
</evidence>
<dbReference type="EMBL" id="AUSU01001773">
    <property type="protein sequence ID" value="EPS70217.1"/>
    <property type="molecule type" value="Genomic_DNA"/>
</dbReference>
<feature type="domain" description="Protein kinase" evidence="25">
    <location>
        <begin position="541"/>
        <end position="835"/>
    </location>
</feature>
<dbReference type="PROSITE" id="PS00107">
    <property type="entry name" value="PROTEIN_KINASE_ATP"/>
    <property type="match status" value="1"/>
</dbReference>
<dbReference type="SUPFAM" id="SSF56112">
    <property type="entry name" value="Protein kinase-like (PK-like)"/>
    <property type="match status" value="1"/>
</dbReference>
<keyword evidence="11" id="KW-0732">Signal</keyword>
<keyword evidence="27" id="KW-1185">Reference proteome</keyword>
<evidence type="ECO:0000256" key="14">
    <source>
        <dbReference type="ARBA" id="ARBA00022777"/>
    </source>
</evidence>
<keyword evidence="9" id="KW-0808">Transferase</keyword>
<evidence type="ECO:0000256" key="2">
    <source>
        <dbReference type="ARBA" id="ARBA00004479"/>
    </source>
</evidence>
<feature type="transmembrane region" description="Helical" evidence="24">
    <location>
        <begin position="447"/>
        <end position="469"/>
    </location>
</feature>
<feature type="non-terminal residue" evidence="26">
    <location>
        <position position="873"/>
    </location>
</feature>
<evidence type="ECO:0000256" key="12">
    <source>
        <dbReference type="ARBA" id="ARBA00022737"/>
    </source>
</evidence>
<dbReference type="PANTHER" id="PTHR47986:SF9">
    <property type="entry name" value="RECEPTOR-LIKE KINASE TMK4"/>
    <property type="match status" value="1"/>
</dbReference>
<evidence type="ECO:0000256" key="11">
    <source>
        <dbReference type="ARBA" id="ARBA00022729"/>
    </source>
</evidence>
<dbReference type="GO" id="GO:0005886">
    <property type="term" value="C:plasma membrane"/>
    <property type="evidence" value="ECO:0007669"/>
    <property type="project" value="UniProtKB-SubCell"/>
</dbReference>
<evidence type="ECO:0000256" key="3">
    <source>
        <dbReference type="ARBA" id="ARBA00008684"/>
    </source>
</evidence>
<comment type="catalytic activity">
    <reaction evidence="22">
        <text>L-seryl-[protein] + ATP = O-phospho-L-seryl-[protein] + ADP + H(+)</text>
        <dbReference type="Rhea" id="RHEA:17989"/>
        <dbReference type="Rhea" id="RHEA-COMP:9863"/>
        <dbReference type="Rhea" id="RHEA-COMP:11604"/>
        <dbReference type="ChEBI" id="CHEBI:15378"/>
        <dbReference type="ChEBI" id="CHEBI:29999"/>
        <dbReference type="ChEBI" id="CHEBI:30616"/>
        <dbReference type="ChEBI" id="CHEBI:83421"/>
        <dbReference type="ChEBI" id="CHEBI:456216"/>
        <dbReference type="EC" id="2.7.11.1"/>
    </reaction>
</comment>
<dbReference type="FunFam" id="1.10.510.10:FF:000468">
    <property type="entry name" value="PTI1-like tyrosine-protein kinase 3"/>
    <property type="match status" value="1"/>
</dbReference>
<dbReference type="Pfam" id="PF08263">
    <property type="entry name" value="LRRNT_2"/>
    <property type="match status" value="2"/>
</dbReference>
<dbReference type="Pfam" id="PF00069">
    <property type="entry name" value="Pkinase"/>
    <property type="match status" value="1"/>
</dbReference>
<keyword evidence="12" id="KW-0677">Repeat</keyword>
<proteinExistence type="inferred from homology"/>
<evidence type="ECO:0000313" key="27">
    <source>
        <dbReference type="Proteomes" id="UP000015453"/>
    </source>
</evidence>
<comment type="catalytic activity">
    <reaction evidence="21">
        <text>L-threonyl-[protein] + ATP = O-phospho-L-threonyl-[protein] + ADP + H(+)</text>
        <dbReference type="Rhea" id="RHEA:46608"/>
        <dbReference type="Rhea" id="RHEA-COMP:11060"/>
        <dbReference type="Rhea" id="RHEA-COMP:11605"/>
        <dbReference type="ChEBI" id="CHEBI:15378"/>
        <dbReference type="ChEBI" id="CHEBI:30013"/>
        <dbReference type="ChEBI" id="CHEBI:30616"/>
        <dbReference type="ChEBI" id="CHEBI:61977"/>
        <dbReference type="ChEBI" id="CHEBI:456216"/>
        <dbReference type="EC" id="2.7.11.1"/>
    </reaction>
</comment>
<dbReference type="PROSITE" id="PS00108">
    <property type="entry name" value="PROTEIN_KINASE_ST"/>
    <property type="match status" value="1"/>
</dbReference>
<dbReference type="InterPro" id="IPR008271">
    <property type="entry name" value="Ser/Thr_kinase_AS"/>
</dbReference>
<organism evidence="26 27">
    <name type="scientific">Genlisea aurea</name>
    <dbReference type="NCBI Taxonomy" id="192259"/>
    <lineage>
        <taxon>Eukaryota</taxon>
        <taxon>Viridiplantae</taxon>
        <taxon>Streptophyta</taxon>
        <taxon>Embryophyta</taxon>
        <taxon>Tracheophyta</taxon>
        <taxon>Spermatophyta</taxon>
        <taxon>Magnoliopsida</taxon>
        <taxon>eudicotyledons</taxon>
        <taxon>Gunneridae</taxon>
        <taxon>Pentapetalae</taxon>
        <taxon>asterids</taxon>
        <taxon>lamiids</taxon>
        <taxon>Lamiales</taxon>
        <taxon>Lentibulariaceae</taxon>
        <taxon>Genlisea</taxon>
    </lineage>
</organism>
<keyword evidence="17 24" id="KW-0472">Membrane</keyword>
<dbReference type="GO" id="GO:0051707">
    <property type="term" value="P:response to other organism"/>
    <property type="evidence" value="ECO:0007669"/>
    <property type="project" value="UniProtKB-ARBA"/>
</dbReference>
<dbReference type="Gene3D" id="3.80.10.10">
    <property type="entry name" value="Ribonuclease Inhibitor"/>
    <property type="match status" value="2"/>
</dbReference>
<dbReference type="InterPro" id="IPR032675">
    <property type="entry name" value="LRR_dom_sf"/>
</dbReference>
<dbReference type="FunFam" id="3.80.10.10:FF:000190">
    <property type="entry name" value="Receptor-like kinase TMK4"/>
    <property type="match status" value="1"/>
</dbReference>
<dbReference type="Pfam" id="PF00560">
    <property type="entry name" value="LRR_1"/>
    <property type="match status" value="4"/>
</dbReference>